<keyword evidence="1" id="KW-0472">Membrane</keyword>
<protein>
    <submittedName>
        <fullName evidence="2">Uncharacterized protein</fullName>
    </submittedName>
</protein>
<dbReference type="EMBL" id="JBHSBY010000113">
    <property type="protein sequence ID" value="MFC4197344.1"/>
    <property type="molecule type" value="Genomic_DNA"/>
</dbReference>
<evidence type="ECO:0000313" key="2">
    <source>
        <dbReference type="EMBL" id="MFC4197344.1"/>
    </source>
</evidence>
<accession>A0ABV8NKQ9</accession>
<proteinExistence type="predicted"/>
<keyword evidence="3" id="KW-1185">Reference proteome</keyword>
<reference evidence="3" key="1">
    <citation type="journal article" date="2019" name="Int. J. Syst. Evol. Microbiol.">
        <title>The Global Catalogue of Microorganisms (GCM) 10K type strain sequencing project: providing services to taxonomists for standard genome sequencing and annotation.</title>
        <authorList>
            <consortium name="The Broad Institute Genomics Platform"/>
            <consortium name="The Broad Institute Genome Sequencing Center for Infectious Disease"/>
            <person name="Wu L."/>
            <person name="Ma J."/>
        </authorList>
    </citation>
    <scope>NUCLEOTIDE SEQUENCE [LARGE SCALE GENOMIC DNA]</scope>
    <source>
        <strain evidence="3">CCM 8689</strain>
    </source>
</reference>
<gene>
    <name evidence="2" type="ORF">ACFOUY_11620</name>
</gene>
<sequence length="67" mass="8167">MKINTLNQKNNIKKYKKFKQNKRADHFIYDTAPFFYLAFFFIALSFELKPDRTAILLTQFCLKLQWL</sequence>
<feature type="transmembrane region" description="Helical" evidence="1">
    <location>
        <begin position="27"/>
        <end position="46"/>
    </location>
</feature>
<organism evidence="2 3">
    <name type="scientific">Pedobacter jamesrossensis</name>
    <dbReference type="NCBI Taxonomy" id="1908238"/>
    <lineage>
        <taxon>Bacteria</taxon>
        <taxon>Pseudomonadati</taxon>
        <taxon>Bacteroidota</taxon>
        <taxon>Sphingobacteriia</taxon>
        <taxon>Sphingobacteriales</taxon>
        <taxon>Sphingobacteriaceae</taxon>
        <taxon>Pedobacter</taxon>
    </lineage>
</organism>
<feature type="non-terminal residue" evidence="2">
    <location>
        <position position="1"/>
    </location>
</feature>
<dbReference type="Proteomes" id="UP001595792">
    <property type="component" value="Unassembled WGS sequence"/>
</dbReference>
<name>A0ABV8NKQ9_9SPHI</name>
<keyword evidence="1" id="KW-0812">Transmembrane</keyword>
<evidence type="ECO:0000256" key="1">
    <source>
        <dbReference type="SAM" id="Phobius"/>
    </source>
</evidence>
<evidence type="ECO:0000313" key="3">
    <source>
        <dbReference type="Proteomes" id="UP001595792"/>
    </source>
</evidence>
<keyword evidence="1" id="KW-1133">Transmembrane helix</keyword>
<comment type="caution">
    <text evidence="2">The sequence shown here is derived from an EMBL/GenBank/DDBJ whole genome shotgun (WGS) entry which is preliminary data.</text>
</comment>
<dbReference type="RefSeq" id="WP_378960801.1">
    <property type="nucleotide sequence ID" value="NZ_JBHSBY010000113.1"/>
</dbReference>